<dbReference type="EMBL" id="VTRV01000114">
    <property type="protein sequence ID" value="TZF88238.1"/>
    <property type="molecule type" value="Genomic_DNA"/>
</dbReference>
<evidence type="ECO:0000313" key="4">
    <source>
        <dbReference type="EMBL" id="TZF88238.1"/>
    </source>
</evidence>
<evidence type="ECO:0000259" key="3">
    <source>
        <dbReference type="PROSITE" id="PS00662"/>
    </source>
</evidence>
<dbReference type="SUPFAM" id="SSF52540">
    <property type="entry name" value="P-loop containing nucleoside triphosphate hydrolases"/>
    <property type="match status" value="1"/>
</dbReference>
<organism evidence="4 5">
    <name type="scientific">Cognatilysobacter lacus</name>
    <dbReference type="NCBI Taxonomy" id="1643323"/>
    <lineage>
        <taxon>Bacteria</taxon>
        <taxon>Pseudomonadati</taxon>
        <taxon>Pseudomonadota</taxon>
        <taxon>Gammaproteobacteria</taxon>
        <taxon>Lysobacterales</taxon>
        <taxon>Lysobacteraceae</taxon>
        <taxon>Cognatilysobacter</taxon>
    </lineage>
</organism>
<evidence type="ECO:0000313" key="5">
    <source>
        <dbReference type="Proteomes" id="UP000323164"/>
    </source>
</evidence>
<dbReference type="CDD" id="cd01131">
    <property type="entry name" value="PilT"/>
    <property type="match status" value="1"/>
</dbReference>
<dbReference type="NCBIfam" id="TIGR01420">
    <property type="entry name" value="pilT_fam"/>
    <property type="match status" value="1"/>
</dbReference>
<proteinExistence type="inferred from homology"/>
<comment type="similarity">
    <text evidence="1">Belongs to the GSP E family.</text>
</comment>
<dbReference type="OrthoDB" id="9804785at2"/>
<dbReference type="InterPro" id="IPR006321">
    <property type="entry name" value="PilT/PilU"/>
</dbReference>
<dbReference type="GO" id="GO:0016887">
    <property type="term" value="F:ATP hydrolysis activity"/>
    <property type="evidence" value="ECO:0007669"/>
    <property type="project" value="InterPro"/>
</dbReference>
<feature type="region of interest" description="Disordered" evidence="2">
    <location>
        <begin position="375"/>
        <end position="397"/>
    </location>
</feature>
<accession>A0A5D8YZS5</accession>
<dbReference type="PROSITE" id="PS00662">
    <property type="entry name" value="T2SP_E"/>
    <property type="match status" value="1"/>
</dbReference>
<dbReference type="InterPro" id="IPR027417">
    <property type="entry name" value="P-loop_NTPase"/>
</dbReference>
<protein>
    <submittedName>
        <fullName evidence="4">PilT/PilU family type 4a pilus ATPase</fullName>
    </submittedName>
</protein>
<dbReference type="Gene3D" id="3.40.50.300">
    <property type="entry name" value="P-loop containing nucleotide triphosphate hydrolases"/>
    <property type="match status" value="1"/>
</dbReference>
<feature type="domain" description="Bacterial type II secretion system protein E" evidence="3">
    <location>
        <begin position="205"/>
        <end position="219"/>
    </location>
</feature>
<gene>
    <name evidence="4" type="ORF">FW784_10200</name>
</gene>
<dbReference type="InterPro" id="IPR050921">
    <property type="entry name" value="T4SS_GSP_E_ATPase"/>
</dbReference>
<keyword evidence="5" id="KW-1185">Reference proteome</keyword>
<dbReference type="PANTHER" id="PTHR30486:SF12">
    <property type="entry name" value="TYPE IV PILUS ATPASE PILU"/>
    <property type="match status" value="1"/>
</dbReference>
<dbReference type="Proteomes" id="UP000323164">
    <property type="component" value="Unassembled WGS sequence"/>
</dbReference>
<dbReference type="Gene3D" id="3.30.450.90">
    <property type="match status" value="1"/>
</dbReference>
<evidence type="ECO:0000256" key="2">
    <source>
        <dbReference type="SAM" id="MobiDB-lite"/>
    </source>
</evidence>
<comment type="caution">
    <text evidence="4">The sequence shown here is derived from an EMBL/GenBank/DDBJ whole genome shotgun (WGS) entry which is preliminary data.</text>
</comment>
<dbReference type="AlphaFoldDB" id="A0A5D8YZS5"/>
<sequence length="419" mass="46404">MPMTQLTEDQARDYMHKLLAAMAKAGGSDLFIAHDFPPSMKAHGQMTPLSPQKLTGAITAKLAHALMNDKQRAEFATDLECNFAIAIAGLSRFRVNVFMQQGHVGMVLRTIAAEIPNFEKLKLPEVLKDLVMAKRGLILVVGGTGSGKSTSLAAMMDHRNRTSAGHIITVEDPVEYAHISQKSLITHREVGVDTHSWHHALKNTLRQAPDVILIGEIRDAETMEHAIAFAETGHLCLSTLHANSASQTMERIINFFPEERKAQLLMDLSANLRAIVSQRLVRTQDGKGRAAAIEILINTPSIAEKIFKGEFNELKGIMSKSRELGMRTFDWALFELYNEGTIGYDEAIRNADSANELRLAIKLKSERGEPAQAAAISLSLDAAPSPEEVETLRKEELRKQQEKREQIELERMQAVKAQG</sequence>
<dbReference type="InterPro" id="IPR001482">
    <property type="entry name" value="T2SS/T4SS_dom"/>
</dbReference>
<reference evidence="4 5" key="1">
    <citation type="submission" date="2019-08" db="EMBL/GenBank/DDBJ databases">
        <title>Draft genome sequence of Lysobacter sp. UKS-15.</title>
        <authorList>
            <person name="Im W.-T."/>
        </authorList>
    </citation>
    <scope>NUCLEOTIDE SEQUENCE [LARGE SCALE GENOMIC DNA]</scope>
    <source>
        <strain evidence="4 5">UKS-15</strain>
    </source>
</reference>
<dbReference type="Pfam" id="PF00437">
    <property type="entry name" value="T2SSE"/>
    <property type="match status" value="1"/>
</dbReference>
<dbReference type="GO" id="GO:0005524">
    <property type="term" value="F:ATP binding"/>
    <property type="evidence" value="ECO:0007669"/>
    <property type="project" value="InterPro"/>
</dbReference>
<dbReference type="PANTHER" id="PTHR30486">
    <property type="entry name" value="TWITCHING MOTILITY PROTEIN PILT"/>
    <property type="match status" value="1"/>
</dbReference>
<evidence type="ECO:0000256" key="1">
    <source>
        <dbReference type="ARBA" id="ARBA00006611"/>
    </source>
</evidence>
<name>A0A5D8YZS5_9GAMM</name>